<reference evidence="2 3" key="1">
    <citation type="submission" date="2021-03" db="EMBL/GenBank/DDBJ databases">
        <title>Genomic Encyclopedia of Type Strains, Phase IV (KMG-IV): sequencing the most valuable type-strain genomes for metagenomic binning, comparative biology and taxonomic classification.</title>
        <authorList>
            <person name="Goeker M."/>
        </authorList>
    </citation>
    <scope>NUCLEOTIDE SEQUENCE [LARGE SCALE GENOMIC DNA]</scope>
    <source>
        <strain evidence="2 3">DSM 25790</strain>
    </source>
</reference>
<comment type="caution">
    <text evidence="2">The sequence shown here is derived from an EMBL/GenBank/DDBJ whole genome shotgun (WGS) entry which is preliminary data.</text>
</comment>
<evidence type="ECO:0000313" key="3">
    <source>
        <dbReference type="Proteomes" id="UP001519294"/>
    </source>
</evidence>
<dbReference type="Proteomes" id="UP001519294">
    <property type="component" value="Unassembled WGS sequence"/>
</dbReference>
<feature type="region of interest" description="Disordered" evidence="1">
    <location>
        <begin position="25"/>
        <end position="94"/>
    </location>
</feature>
<evidence type="ECO:0000256" key="1">
    <source>
        <dbReference type="SAM" id="MobiDB-lite"/>
    </source>
</evidence>
<dbReference type="RefSeq" id="WP_029269943.1">
    <property type="nucleotide sequence ID" value="NZ_JAGIKX010000007.1"/>
</dbReference>
<protein>
    <recommendedName>
        <fullName evidence="4">Cytosolic protein</fullName>
    </recommendedName>
</protein>
<feature type="compositionally biased region" description="Basic and acidic residues" evidence="1">
    <location>
        <begin position="79"/>
        <end position="88"/>
    </location>
</feature>
<accession>A0ABS4S765</accession>
<name>A0ABS4S765_9BACI</name>
<evidence type="ECO:0000313" key="2">
    <source>
        <dbReference type="EMBL" id="MBP2257320.1"/>
    </source>
</evidence>
<keyword evidence="3" id="KW-1185">Reference proteome</keyword>
<organism evidence="2 3">
    <name type="scientific">Virgibacillus alimentarius</name>
    <dbReference type="NCBI Taxonomy" id="698769"/>
    <lineage>
        <taxon>Bacteria</taxon>
        <taxon>Bacillati</taxon>
        <taxon>Bacillota</taxon>
        <taxon>Bacilli</taxon>
        <taxon>Bacillales</taxon>
        <taxon>Bacillaceae</taxon>
        <taxon>Virgibacillus</taxon>
    </lineage>
</organism>
<gene>
    <name evidence="2" type="ORF">J2Z81_001268</name>
</gene>
<sequence length="94" mass="10852">MEKKDGRVYTDFSNVRSMRNELVPEEYPEGSFGSPINEDEPVEGKSTPWEKGQRRQSAYVYSYKALHDDLPRQTPGAHPLHDEEGEVKPEDEEQ</sequence>
<evidence type="ECO:0008006" key="4">
    <source>
        <dbReference type="Google" id="ProtNLM"/>
    </source>
</evidence>
<proteinExistence type="predicted"/>
<dbReference type="EMBL" id="JAGIKX010000007">
    <property type="protein sequence ID" value="MBP2257320.1"/>
    <property type="molecule type" value="Genomic_DNA"/>
</dbReference>